<evidence type="ECO:0000313" key="4">
    <source>
        <dbReference type="Proteomes" id="UP000180113"/>
    </source>
</evidence>
<feature type="domain" description="Histidine kinase/HSP90-like ATPase" evidence="2">
    <location>
        <begin position="658"/>
        <end position="779"/>
    </location>
</feature>
<comment type="caution">
    <text evidence="3">The sequence shown here is derived from an EMBL/GenBank/DDBJ whole genome shotgun (WGS) entry which is preliminary data.</text>
</comment>
<organism evidence="3 4">
    <name type="scientific">Mycobacteroides chelonae</name>
    <name type="common">Mycobacterium chelonae</name>
    <dbReference type="NCBI Taxonomy" id="1774"/>
    <lineage>
        <taxon>Bacteria</taxon>
        <taxon>Bacillati</taxon>
        <taxon>Actinomycetota</taxon>
        <taxon>Actinomycetes</taxon>
        <taxon>Mycobacteriales</taxon>
        <taxon>Mycobacteriaceae</taxon>
        <taxon>Mycobacteroides</taxon>
    </lineage>
</organism>
<sequence>MSEREVSFSVDAQLLRELGERLVGRPHIALSELIKNAYDADATVVEIDASPERIVITDNGHGMTYDEFADTWMRVGSVHKASQRISRRKERELTGSKGVGRLAVQLLSRETEIVTVGDTQGRHEKVTARIDWDRAVRQGDLTSVKVPVTTQRADGYRFPEGSTTGTHIELRRLTGLWTAEDFSDLAQEIWMLQPPYQAEGDSPDNFRIVFGSQMQDAYDAFTSQMKALLEIWTARLTGELVDANSYRGRIAGDLPMRLTQLENITSSILSEGTDPDTQPSDRLVELLPDKVLKIKVHLRGQPPTKVALRVHQCPVNKMRFDIRIFNLQGRQPKNIKVSDARKYLNRFGGIGVYDGVFRLPYYGPEQDWIELEEAHAARRSTSSLLPDELNVSRGLQNLPTNRRVYGRVIVSTADEARWYRQREQIRSQSDTVMERPLTNQITRDRLVPNNAYERLRVMARTVMDLYAMETTRRRHEDNRDKRRENPEPPSELLSEISTAVQEASPHLPAATYRDITAKVQVAARSVQALEEQTREHSALLGALATAGITAMAYNHELSRQTAQLARLVEQLRQIATTVPKSQHTAMLTAIDGIQGWLDRAKGLRQLLQPVMDEESRKDRRQYKACTVLQDVATNLEPLSRGTPIDTNGVPTTLQLPSATIAGWWAVFQNLFINSFNALLQREDGAVISVDGGTTDSHHWLRVQDNGVGVGNDLDEANRLWAPFARNLTLPPEIVGLGLGGTGLGLTIVRMILDEVHARAEFTRPSDGFMTAVTIRWSER</sequence>
<reference evidence="3 4" key="1">
    <citation type="submission" date="2016-10" db="EMBL/GenBank/DDBJ databases">
        <title>Evaluation of Human, Animal and Environmental Mycobacterium chelonae Isolates by Core Genome Phylogenomic Analysis, Targeted Gene Comparison, and Anti-microbial Susceptibility Patterns: A Tale of Mistaken Identities.</title>
        <authorList>
            <person name="Fogelson S.B."/>
            <person name="Camus A.C."/>
            <person name="Lorenz W."/>
            <person name="Vasireddy R."/>
            <person name="Vasireddy S."/>
            <person name="Smith T."/>
            <person name="Brown-Elliott B.A."/>
            <person name="Wallace R.J.Jr."/>
            <person name="Hasan N.A."/>
            <person name="Reischl U."/>
            <person name="Sanchez S."/>
        </authorList>
    </citation>
    <scope>NUCLEOTIDE SEQUENCE [LARGE SCALE GENOMIC DNA]</scope>
    <source>
        <strain evidence="3 4">42895</strain>
    </source>
</reference>
<evidence type="ECO:0000313" key="3">
    <source>
        <dbReference type="EMBL" id="OHT55678.1"/>
    </source>
</evidence>
<dbReference type="RefSeq" id="WP_070918442.1">
    <property type="nucleotide sequence ID" value="NZ_CP058976.1"/>
</dbReference>
<evidence type="ECO:0000259" key="2">
    <source>
        <dbReference type="SMART" id="SM00387"/>
    </source>
</evidence>
<dbReference type="Proteomes" id="UP000180113">
    <property type="component" value="Unassembled WGS sequence"/>
</dbReference>
<dbReference type="SMART" id="SM00387">
    <property type="entry name" value="HATPase_c"/>
    <property type="match status" value="1"/>
</dbReference>
<proteinExistence type="predicted"/>
<dbReference type="InterPro" id="IPR003594">
    <property type="entry name" value="HATPase_dom"/>
</dbReference>
<dbReference type="InterPro" id="IPR036890">
    <property type="entry name" value="HATPase_C_sf"/>
</dbReference>
<accession>A0AB73LHR6</accession>
<dbReference type="AlphaFoldDB" id="A0AB73LHR6"/>
<protein>
    <recommendedName>
        <fullName evidence="2">Histidine kinase/HSP90-like ATPase domain-containing protein</fullName>
    </recommendedName>
</protein>
<dbReference type="EMBL" id="MLHW01000001">
    <property type="protein sequence ID" value="OHT55678.1"/>
    <property type="molecule type" value="Genomic_DNA"/>
</dbReference>
<feature type="region of interest" description="Disordered" evidence="1">
    <location>
        <begin position="469"/>
        <end position="500"/>
    </location>
</feature>
<feature type="compositionally biased region" description="Basic and acidic residues" evidence="1">
    <location>
        <begin position="470"/>
        <end position="486"/>
    </location>
</feature>
<dbReference type="SUPFAM" id="SSF55874">
    <property type="entry name" value="ATPase domain of HSP90 chaperone/DNA topoisomerase II/histidine kinase"/>
    <property type="match status" value="2"/>
</dbReference>
<gene>
    <name evidence="3" type="ORF">BKG62_06100</name>
</gene>
<dbReference type="Pfam" id="PF02518">
    <property type="entry name" value="HATPase_c"/>
    <property type="match status" value="1"/>
</dbReference>
<name>A0AB73LHR6_MYCCH</name>
<dbReference type="Gene3D" id="3.30.565.10">
    <property type="entry name" value="Histidine kinase-like ATPase, C-terminal domain"/>
    <property type="match status" value="2"/>
</dbReference>
<dbReference type="Pfam" id="PF13589">
    <property type="entry name" value="HATPase_c_3"/>
    <property type="match status" value="1"/>
</dbReference>
<evidence type="ECO:0000256" key="1">
    <source>
        <dbReference type="SAM" id="MobiDB-lite"/>
    </source>
</evidence>